<keyword evidence="2" id="KW-1185">Reference proteome</keyword>
<sequence>MDGKPEYAKCSNKLVSALREVVRLALLDQFPNPRMGSDEAEHLLDALHVLRLGRPELTLYDGFVHIVHRNWIDAIAVFEGLASQGKCMPGSKAMLAYCLNASGNSDWRIVAGQMRDDDGSLTEDARLLLDSIELRADLQQAQLDAQASGTFQVPESLGRLRERLGIRHPNEAVEGESAHASFANAEEGQYLRL</sequence>
<protein>
    <submittedName>
        <fullName evidence="1">HrpB1 family type III secretion system apparatus protein</fullName>
    </submittedName>
</protein>
<proteinExistence type="predicted"/>
<dbReference type="EMBL" id="JAQQCL010000038">
    <property type="protein sequence ID" value="MFM0721072.1"/>
    <property type="molecule type" value="Genomic_DNA"/>
</dbReference>
<reference evidence="1 2" key="1">
    <citation type="journal article" date="2024" name="Chem. Sci.">
        <title>Discovery of megapolipeptins by genome mining of a Burkholderiales bacteria collection.</title>
        <authorList>
            <person name="Paulo B.S."/>
            <person name="Recchia M.J.J."/>
            <person name="Lee S."/>
            <person name="Fergusson C.H."/>
            <person name="Romanowski S.B."/>
            <person name="Hernandez A."/>
            <person name="Krull N."/>
            <person name="Liu D.Y."/>
            <person name="Cavanagh H."/>
            <person name="Bos A."/>
            <person name="Gray C.A."/>
            <person name="Murphy B.T."/>
            <person name="Linington R.G."/>
            <person name="Eustaquio A.S."/>
        </authorList>
    </citation>
    <scope>NUCLEOTIDE SEQUENCE [LARGE SCALE GENOMIC DNA]</scope>
    <source>
        <strain evidence="1 2">RL17-350-BIC-E</strain>
    </source>
</reference>
<organism evidence="1 2">
    <name type="scientific">Paraburkholderia strydomiana</name>
    <dbReference type="NCBI Taxonomy" id="1245417"/>
    <lineage>
        <taxon>Bacteria</taxon>
        <taxon>Pseudomonadati</taxon>
        <taxon>Pseudomonadota</taxon>
        <taxon>Betaproteobacteria</taxon>
        <taxon>Burkholderiales</taxon>
        <taxon>Burkholderiaceae</taxon>
        <taxon>Paraburkholderia</taxon>
    </lineage>
</organism>
<dbReference type="InterPro" id="IPR013394">
    <property type="entry name" value="T3SS_HrpB1/HrpK"/>
</dbReference>
<dbReference type="RefSeq" id="WP_408148679.1">
    <property type="nucleotide sequence ID" value="NZ_JAQQCJ010000034.1"/>
</dbReference>
<name>A0ABW9EPQ8_9BURK</name>
<dbReference type="Pfam" id="PF09613">
    <property type="entry name" value="HrpB1_HrpK"/>
    <property type="match status" value="1"/>
</dbReference>
<dbReference type="Proteomes" id="UP001629392">
    <property type="component" value="Unassembled WGS sequence"/>
</dbReference>
<evidence type="ECO:0000313" key="1">
    <source>
        <dbReference type="EMBL" id="MFM0721072.1"/>
    </source>
</evidence>
<accession>A0ABW9EPQ8</accession>
<evidence type="ECO:0000313" key="2">
    <source>
        <dbReference type="Proteomes" id="UP001629392"/>
    </source>
</evidence>
<gene>
    <name evidence="1" type="ORF">PQQ73_32700</name>
</gene>
<comment type="caution">
    <text evidence="1">The sequence shown here is derived from an EMBL/GenBank/DDBJ whole genome shotgun (WGS) entry which is preliminary data.</text>
</comment>